<protein>
    <recommendedName>
        <fullName evidence="3">DUF72 domain-containing protein</fullName>
    </recommendedName>
</protein>
<dbReference type="InterPro" id="IPR036520">
    <property type="entry name" value="UPF0759_sf"/>
</dbReference>
<dbReference type="Gene3D" id="3.20.20.410">
    <property type="entry name" value="Protein of unknown function UPF0759"/>
    <property type="match status" value="1"/>
</dbReference>
<name>A0A2X0QCF8_BROTH</name>
<evidence type="ECO:0000313" key="2">
    <source>
        <dbReference type="Proteomes" id="UP000270190"/>
    </source>
</evidence>
<dbReference type="SUPFAM" id="SSF117396">
    <property type="entry name" value="TM1631-like"/>
    <property type="match status" value="1"/>
</dbReference>
<dbReference type="AlphaFoldDB" id="A0A2X0QCF8"/>
<sequence>MMWKIGLTGWTDHPRVYHGPQRQQLEDYAAYFPVVEVDTSFYAIPRVSSVERWVQRTPTTFEFIVKANRQMTLHDVTDVDQLDESQQKEVFASFMEAFEPMTKANKLAFILFQFPPYFTCSAKNIAYLKKIRAWLPVEVAIEFRHASWYDKLVQAEMFHFLEQQRYIHTIVDQPQVGESTVPYINRVTASKAFIRLHGRNEAGWVQAKRTDGDEWREVRTLYRYSEAELVDIQKKSLEIKVPLYIVFNNNSGGDAADNGLSLQKISGLHYEGLANRQLNLFDEGE</sequence>
<evidence type="ECO:0000313" key="1">
    <source>
        <dbReference type="EMBL" id="SPP25667.1"/>
    </source>
</evidence>
<accession>A0A2X0QCF8</accession>
<gene>
    <name evidence="1" type="ORF">BTBSAS_10102</name>
</gene>
<dbReference type="EMBL" id="OUNC01000001">
    <property type="protein sequence ID" value="SPP25667.1"/>
    <property type="molecule type" value="Genomic_DNA"/>
</dbReference>
<reference evidence="2" key="1">
    <citation type="submission" date="2018-04" db="EMBL/GenBank/DDBJ databases">
        <authorList>
            <person name="Illikoud N."/>
        </authorList>
    </citation>
    <scope>NUCLEOTIDE SEQUENCE [LARGE SCALE GENOMIC DNA]</scope>
</reference>
<dbReference type="Proteomes" id="UP000270190">
    <property type="component" value="Unassembled WGS sequence"/>
</dbReference>
<dbReference type="Pfam" id="PF01904">
    <property type="entry name" value="DUF72"/>
    <property type="match status" value="1"/>
</dbReference>
<dbReference type="InterPro" id="IPR002763">
    <property type="entry name" value="DUF72"/>
</dbReference>
<dbReference type="PANTHER" id="PTHR30348">
    <property type="entry name" value="UNCHARACTERIZED PROTEIN YECE"/>
    <property type="match status" value="1"/>
</dbReference>
<dbReference type="RefSeq" id="WP_081314004.1">
    <property type="nucleotide sequence ID" value="NZ_CBCPHX010000002.1"/>
</dbReference>
<dbReference type="PANTHER" id="PTHR30348:SF13">
    <property type="entry name" value="UPF0759 PROTEIN YUNF"/>
    <property type="match status" value="1"/>
</dbReference>
<organism evidence="1 2">
    <name type="scientific">Brochothrix thermosphacta</name>
    <name type="common">Microbacterium thermosphactum</name>
    <dbReference type="NCBI Taxonomy" id="2756"/>
    <lineage>
        <taxon>Bacteria</taxon>
        <taxon>Bacillati</taxon>
        <taxon>Bacillota</taxon>
        <taxon>Bacilli</taxon>
        <taxon>Bacillales</taxon>
        <taxon>Listeriaceae</taxon>
        <taxon>Brochothrix</taxon>
    </lineage>
</organism>
<evidence type="ECO:0008006" key="3">
    <source>
        <dbReference type="Google" id="ProtNLM"/>
    </source>
</evidence>
<proteinExistence type="predicted"/>